<keyword evidence="2" id="KW-1185">Reference proteome</keyword>
<proteinExistence type="predicted"/>
<dbReference type="AlphaFoldDB" id="A0A0H1BHQ5"/>
<gene>
    <name evidence="1" type="ORF">EMPG_14022</name>
</gene>
<protein>
    <submittedName>
        <fullName evidence="1">Uncharacterized protein</fullName>
    </submittedName>
</protein>
<dbReference type="Proteomes" id="UP000053573">
    <property type="component" value="Unassembled WGS sequence"/>
</dbReference>
<evidence type="ECO:0000313" key="1">
    <source>
        <dbReference type="EMBL" id="KLJ10572.1"/>
    </source>
</evidence>
<dbReference type="OrthoDB" id="10430359at2759"/>
<reference evidence="2" key="1">
    <citation type="journal article" date="2015" name="PLoS Genet.">
        <title>The dynamic genome and transcriptome of the human fungal pathogen Blastomyces and close relative Emmonsia.</title>
        <authorList>
            <person name="Munoz J.F."/>
            <person name="Gauthier G.M."/>
            <person name="Desjardins C.A."/>
            <person name="Gallo J.E."/>
            <person name="Holder J."/>
            <person name="Sullivan T.D."/>
            <person name="Marty A.J."/>
            <person name="Carmen J.C."/>
            <person name="Chen Z."/>
            <person name="Ding L."/>
            <person name="Gujja S."/>
            <person name="Magrini V."/>
            <person name="Misas E."/>
            <person name="Mitreva M."/>
            <person name="Priest M."/>
            <person name="Saif S."/>
            <person name="Whiston E.A."/>
            <person name="Young S."/>
            <person name="Zeng Q."/>
            <person name="Goldman W.E."/>
            <person name="Mardis E.R."/>
            <person name="Taylor J.W."/>
            <person name="McEwen J.G."/>
            <person name="Clay O.K."/>
            <person name="Klein B.S."/>
            <person name="Cuomo C.A."/>
        </authorList>
    </citation>
    <scope>NUCLEOTIDE SEQUENCE [LARGE SCALE GENOMIC DNA]</scope>
    <source>
        <strain evidence="2">UAMH 139</strain>
    </source>
</reference>
<organism evidence="1 2">
    <name type="scientific">Blastomyces silverae</name>
    <dbReference type="NCBI Taxonomy" id="2060906"/>
    <lineage>
        <taxon>Eukaryota</taxon>
        <taxon>Fungi</taxon>
        <taxon>Dikarya</taxon>
        <taxon>Ascomycota</taxon>
        <taxon>Pezizomycotina</taxon>
        <taxon>Eurotiomycetes</taxon>
        <taxon>Eurotiomycetidae</taxon>
        <taxon>Onygenales</taxon>
        <taxon>Ajellomycetaceae</taxon>
        <taxon>Blastomyces</taxon>
    </lineage>
</organism>
<name>A0A0H1BHQ5_9EURO</name>
<comment type="caution">
    <text evidence="1">The sequence shown here is derived from an EMBL/GenBank/DDBJ whole genome shotgun (WGS) entry which is preliminary data.</text>
</comment>
<accession>A0A0H1BHQ5</accession>
<sequence length="59" mass="6989">MSFNHHRHPRPVGDLAPLEMFYQNVVLFREKFQRGNTLDMSRKTPYSARHTWGRAFAQG</sequence>
<evidence type="ECO:0000313" key="2">
    <source>
        <dbReference type="Proteomes" id="UP000053573"/>
    </source>
</evidence>
<dbReference type="EMBL" id="LDEV01001972">
    <property type="protein sequence ID" value="KLJ10572.1"/>
    <property type="molecule type" value="Genomic_DNA"/>
</dbReference>